<evidence type="ECO:0000256" key="2">
    <source>
        <dbReference type="ARBA" id="ARBA00007254"/>
    </source>
</evidence>
<gene>
    <name evidence="10" type="primary">mscL</name>
    <name evidence="11" type="ORF">DEM34_04755</name>
</gene>
<dbReference type="Proteomes" id="UP000245474">
    <property type="component" value="Unassembled WGS sequence"/>
</dbReference>
<reference evidence="11 12" key="1">
    <citation type="submission" date="2018-05" db="EMBL/GenBank/DDBJ databases">
        <title>Spiribacter halobius sp. nov., a moderately halophilic bacterium isolated from marine solar saltern.</title>
        <authorList>
            <person name="Zheng W.-S."/>
            <person name="Lu D.-C."/>
            <person name="Du Z.-J."/>
        </authorList>
    </citation>
    <scope>NUCLEOTIDE SEQUENCE [LARGE SCALE GENOMIC DNA]</scope>
    <source>
        <strain evidence="11 12">E85</strain>
    </source>
</reference>
<organism evidence="11 12">
    <name type="scientific">Sediminicurvatus halobius</name>
    <dbReference type="NCBI Taxonomy" id="2182432"/>
    <lineage>
        <taxon>Bacteria</taxon>
        <taxon>Pseudomonadati</taxon>
        <taxon>Pseudomonadota</taxon>
        <taxon>Gammaproteobacteria</taxon>
        <taxon>Chromatiales</taxon>
        <taxon>Ectothiorhodospiraceae</taxon>
        <taxon>Sediminicurvatus</taxon>
    </lineage>
</organism>
<evidence type="ECO:0000256" key="5">
    <source>
        <dbReference type="ARBA" id="ARBA00022692"/>
    </source>
</evidence>
<comment type="similarity">
    <text evidence="2 10">Belongs to the MscL family.</text>
</comment>
<sequence length="163" mass="16765">MLEEFRTFAVRGNVVDMAVGIIIGGAFGTIVQSLVRDVITPPIGLLLGGVDFTDLFVTLKEGTPAGPYATLAAANEAGAVTIGYGVFANAVISFLIVALAVFLLVKGVNRLRAAYEEPSAPATPTTRSCPYCCSVIPLPATRCPHCTSTLPPGPAAEATESGP</sequence>
<dbReference type="Gene3D" id="1.10.1200.120">
    <property type="entry name" value="Large-conductance mechanosensitive channel, MscL, domain 1"/>
    <property type="match status" value="1"/>
</dbReference>
<name>A0A2U2N638_9GAMM</name>
<dbReference type="PANTHER" id="PTHR30266">
    <property type="entry name" value="MECHANOSENSITIVE CHANNEL MSCL"/>
    <property type="match status" value="1"/>
</dbReference>
<keyword evidence="5 10" id="KW-0812">Transmembrane</keyword>
<evidence type="ECO:0000313" key="11">
    <source>
        <dbReference type="EMBL" id="PWG64685.1"/>
    </source>
</evidence>
<keyword evidence="8 10" id="KW-0472">Membrane</keyword>
<dbReference type="InterPro" id="IPR036019">
    <property type="entry name" value="MscL_channel"/>
</dbReference>
<comment type="caution">
    <text evidence="11">The sequence shown here is derived from an EMBL/GenBank/DDBJ whole genome shotgun (WGS) entry which is preliminary data.</text>
</comment>
<dbReference type="AlphaFoldDB" id="A0A2U2N638"/>
<dbReference type="PRINTS" id="PR01264">
    <property type="entry name" value="MECHCHANNEL"/>
</dbReference>
<dbReference type="PROSITE" id="PS01327">
    <property type="entry name" value="MSCL"/>
    <property type="match status" value="1"/>
</dbReference>
<keyword evidence="12" id="KW-1185">Reference proteome</keyword>
<evidence type="ECO:0000256" key="6">
    <source>
        <dbReference type="ARBA" id="ARBA00022989"/>
    </source>
</evidence>
<dbReference type="OrthoDB" id="9810350at2"/>
<dbReference type="NCBIfam" id="TIGR00220">
    <property type="entry name" value="mscL"/>
    <property type="match status" value="1"/>
</dbReference>
<keyword evidence="6 10" id="KW-1133">Transmembrane helix</keyword>
<evidence type="ECO:0000256" key="4">
    <source>
        <dbReference type="ARBA" id="ARBA00022475"/>
    </source>
</evidence>
<comment type="subunit">
    <text evidence="10">Homopentamer.</text>
</comment>
<keyword evidence="3 10" id="KW-0813">Transport</keyword>
<proteinExistence type="inferred from homology"/>
<dbReference type="GO" id="GO:0008381">
    <property type="term" value="F:mechanosensitive monoatomic ion channel activity"/>
    <property type="evidence" value="ECO:0007669"/>
    <property type="project" value="UniProtKB-UniRule"/>
</dbReference>
<keyword evidence="4 10" id="KW-1003">Cell membrane</keyword>
<evidence type="ECO:0000256" key="10">
    <source>
        <dbReference type="HAMAP-Rule" id="MF_00115"/>
    </source>
</evidence>
<keyword evidence="10" id="KW-0997">Cell inner membrane</keyword>
<dbReference type="InterPro" id="IPR001185">
    <property type="entry name" value="MS_channel"/>
</dbReference>
<dbReference type="NCBIfam" id="NF001843">
    <property type="entry name" value="PRK00567.1-4"/>
    <property type="match status" value="1"/>
</dbReference>
<dbReference type="EMBL" id="QFFI01000005">
    <property type="protein sequence ID" value="PWG64685.1"/>
    <property type="molecule type" value="Genomic_DNA"/>
</dbReference>
<evidence type="ECO:0000313" key="12">
    <source>
        <dbReference type="Proteomes" id="UP000245474"/>
    </source>
</evidence>
<evidence type="ECO:0000256" key="8">
    <source>
        <dbReference type="ARBA" id="ARBA00023136"/>
    </source>
</evidence>
<feature type="transmembrane region" description="Helical" evidence="10">
    <location>
        <begin position="12"/>
        <end position="35"/>
    </location>
</feature>
<evidence type="ECO:0000256" key="7">
    <source>
        <dbReference type="ARBA" id="ARBA00023065"/>
    </source>
</evidence>
<evidence type="ECO:0000256" key="1">
    <source>
        <dbReference type="ARBA" id="ARBA00004651"/>
    </source>
</evidence>
<keyword evidence="9 10" id="KW-0407">Ion channel</keyword>
<comment type="subcellular location">
    <subcellularLocation>
        <location evidence="10">Cell inner membrane</location>
        <topology evidence="10">Multi-pass membrane protein</topology>
    </subcellularLocation>
    <subcellularLocation>
        <location evidence="1">Cell membrane</location>
        <topology evidence="1">Multi-pass membrane protein</topology>
    </subcellularLocation>
</comment>
<dbReference type="GO" id="GO:0005886">
    <property type="term" value="C:plasma membrane"/>
    <property type="evidence" value="ECO:0007669"/>
    <property type="project" value="UniProtKB-SubCell"/>
</dbReference>
<keyword evidence="7 10" id="KW-0406">Ion transport</keyword>
<protein>
    <recommendedName>
        <fullName evidence="10">Large-conductance mechanosensitive channel</fullName>
    </recommendedName>
</protein>
<dbReference type="Pfam" id="PF01741">
    <property type="entry name" value="MscL"/>
    <property type="match status" value="1"/>
</dbReference>
<dbReference type="InterPro" id="IPR037673">
    <property type="entry name" value="MSC/AndL"/>
</dbReference>
<comment type="function">
    <text evidence="10">Channel that opens in response to stretch forces in the membrane lipid bilayer. May participate in the regulation of osmotic pressure changes within the cell.</text>
</comment>
<accession>A0A2U2N638</accession>
<dbReference type="InterPro" id="IPR019823">
    <property type="entry name" value="Mechanosensitive_channel_CS"/>
</dbReference>
<evidence type="ECO:0000256" key="3">
    <source>
        <dbReference type="ARBA" id="ARBA00022448"/>
    </source>
</evidence>
<dbReference type="PANTHER" id="PTHR30266:SF2">
    <property type="entry name" value="LARGE-CONDUCTANCE MECHANOSENSITIVE CHANNEL"/>
    <property type="match status" value="1"/>
</dbReference>
<dbReference type="SUPFAM" id="SSF81330">
    <property type="entry name" value="Gated mechanosensitive channel"/>
    <property type="match status" value="1"/>
</dbReference>
<dbReference type="HAMAP" id="MF_00115">
    <property type="entry name" value="MscL"/>
    <property type="match status" value="1"/>
</dbReference>
<feature type="transmembrane region" description="Helical" evidence="10">
    <location>
        <begin position="82"/>
        <end position="105"/>
    </location>
</feature>
<evidence type="ECO:0000256" key="9">
    <source>
        <dbReference type="ARBA" id="ARBA00023303"/>
    </source>
</evidence>